<dbReference type="EMBL" id="LR796917">
    <property type="protein sequence ID" value="CAB4174711.1"/>
    <property type="molecule type" value="Genomic_DNA"/>
</dbReference>
<dbReference type="EMBL" id="LR796980">
    <property type="protein sequence ID" value="CAB4179446.1"/>
    <property type="molecule type" value="Genomic_DNA"/>
</dbReference>
<reference evidence="11" key="1">
    <citation type="submission" date="2020-05" db="EMBL/GenBank/DDBJ databases">
        <authorList>
            <person name="Chiriac C."/>
            <person name="Salcher M."/>
            <person name="Ghai R."/>
            <person name="Kavagutti S V."/>
        </authorList>
    </citation>
    <scope>NUCLEOTIDE SEQUENCE</scope>
</reference>
<dbReference type="EMBL" id="LR796548">
    <property type="protein sequence ID" value="CAB4150524.1"/>
    <property type="molecule type" value="Genomic_DNA"/>
</dbReference>
<dbReference type="EMBL" id="LR796305">
    <property type="protein sequence ID" value="CAB4135738.1"/>
    <property type="molecule type" value="Genomic_DNA"/>
</dbReference>
<proteinExistence type="predicted"/>
<accession>A0A6J7XLL3</accession>
<dbReference type="EMBL" id="LR797492">
    <property type="protein sequence ID" value="CAB4219856.1"/>
    <property type="molecule type" value="Genomic_DNA"/>
</dbReference>
<evidence type="ECO:0000313" key="1">
    <source>
        <dbReference type="EMBL" id="CAB4135738.1"/>
    </source>
</evidence>
<evidence type="ECO:0000313" key="10">
    <source>
        <dbReference type="EMBL" id="CAB4219856.1"/>
    </source>
</evidence>
<evidence type="ECO:0000313" key="6">
    <source>
        <dbReference type="EMBL" id="CAB4179446.1"/>
    </source>
</evidence>
<evidence type="ECO:0000313" key="7">
    <source>
        <dbReference type="EMBL" id="CAB4188466.1"/>
    </source>
</evidence>
<evidence type="ECO:0000313" key="9">
    <source>
        <dbReference type="EMBL" id="CAB4216266.1"/>
    </source>
</evidence>
<evidence type="ECO:0000313" key="2">
    <source>
        <dbReference type="EMBL" id="CAB4146125.1"/>
    </source>
</evidence>
<dbReference type="EMBL" id="LR796709">
    <property type="protein sequence ID" value="CAB4161595.1"/>
    <property type="molecule type" value="Genomic_DNA"/>
</dbReference>
<protein>
    <submittedName>
        <fullName evidence="11">Uncharacterized protein</fullName>
    </submittedName>
</protein>
<evidence type="ECO:0000313" key="3">
    <source>
        <dbReference type="EMBL" id="CAB4150524.1"/>
    </source>
</evidence>
<evidence type="ECO:0000313" key="4">
    <source>
        <dbReference type="EMBL" id="CAB4161595.1"/>
    </source>
</evidence>
<gene>
    <name evidence="6" type="ORF">UFOVP1031_105</name>
    <name evidence="7" type="ORF">UFOVP1172_30</name>
    <name evidence="8" type="ORF">UFOVP1240_92</name>
    <name evidence="9" type="ORF">UFOVP1486_149</name>
    <name evidence="11" type="ORF">UFOVP1578_20</name>
    <name evidence="10" type="ORF">UFOVP1630_12</name>
    <name evidence="1" type="ORF">UFOVP288_109</name>
    <name evidence="2" type="ORF">UFOVP483_87</name>
    <name evidence="3" type="ORF">UFOVP573_6</name>
    <name evidence="4" type="ORF">UFOVP769_109</name>
    <name evidence="5" type="ORF">UFOVP962_77</name>
</gene>
<evidence type="ECO:0000313" key="5">
    <source>
        <dbReference type="EMBL" id="CAB4174711.1"/>
    </source>
</evidence>
<dbReference type="EMBL" id="LR797130">
    <property type="protein sequence ID" value="CAB4188466.1"/>
    <property type="molecule type" value="Genomic_DNA"/>
</dbReference>
<evidence type="ECO:0000313" key="11">
    <source>
        <dbReference type="EMBL" id="CAB5230517.1"/>
    </source>
</evidence>
<dbReference type="EMBL" id="LR798423">
    <property type="protein sequence ID" value="CAB5230517.1"/>
    <property type="molecule type" value="Genomic_DNA"/>
</dbReference>
<dbReference type="EMBL" id="LR797180">
    <property type="protein sequence ID" value="CAB4192016.1"/>
    <property type="molecule type" value="Genomic_DNA"/>
</dbReference>
<dbReference type="EMBL" id="LR796461">
    <property type="protein sequence ID" value="CAB4146125.1"/>
    <property type="molecule type" value="Genomic_DNA"/>
</dbReference>
<evidence type="ECO:0000313" key="8">
    <source>
        <dbReference type="EMBL" id="CAB4192016.1"/>
    </source>
</evidence>
<name>A0A6J7XLL3_9CAUD</name>
<organism evidence="11">
    <name type="scientific">uncultured Caudovirales phage</name>
    <dbReference type="NCBI Taxonomy" id="2100421"/>
    <lineage>
        <taxon>Viruses</taxon>
        <taxon>Duplodnaviria</taxon>
        <taxon>Heunggongvirae</taxon>
        <taxon>Uroviricota</taxon>
        <taxon>Caudoviricetes</taxon>
        <taxon>Peduoviridae</taxon>
        <taxon>Maltschvirus</taxon>
        <taxon>Maltschvirus maltsch</taxon>
    </lineage>
</organism>
<dbReference type="EMBL" id="LR797434">
    <property type="protein sequence ID" value="CAB4216266.1"/>
    <property type="molecule type" value="Genomic_DNA"/>
</dbReference>
<sequence length="87" mass="10332">MRMRWDMGMSASENMVSYGYCISDEEMYQEWREYGNFPLSEVKAGERVLVFCRECKKELPLDEVVDHMLSTGEYPLGHRVHFTIEKE</sequence>